<comment type="caution">
    <text evidence="1">The sequence shown here is derived from an EMBL/GenBank/DDBJ whole genome shotgun (WGS) entry which is preliminary data.</text>
</comment>
<gene>
    <name evidence="1" type="ORF">GCM10007380_25070</name>
</gene>
<accession>A0A8J3AQJ9</accession>
<evidence type="ECO:0000313" key="2">
    <source>
        <dbReference type="Proteomes" id="UP000626244"/>
    </source>
</evidence>
<sequence>MKNRLAIKSFSLFNALTLFKSHGFNYLVKRSEKELFNFYSKSDLPDQALDIAKLILQ</sequence>
<organism evidence="1 2">
    <name type="scientific">Gottfriedia solisilvae</name>
    <dbReference type="NCBI Taxonomy" id="1516104"/>
    <lineage>
        <taxon>Bacteria</taxon>
        <taxon>Bacillati</taxon>
        <taxon>Bacillota</taxon>
        <taxon>Bacilli</taxon>
        <taxon>Bacillales</taxon>
        <taxon>Bacillaceae</taxon>
        <taxon>Gottfriedia</taxon>
    </lineage>
</organism>
<keyword evidence="2" id="KW-1185">Reference proteome</keyword>
<name>A0A8J3AQJ9_9BACI</name>
<reference evidence="2" key="1">
    <citation type="journal article" date="2019" name="Int. J. Syst. Evol. Microbiol.">
        <title>The Global Catalogue of Microorganisms (GCM) 10K type strain sequencing project: providing services to taxonomists for standard genome sequencing and annotation.</title>
        <authorList>
            <consortium name="The Broad Institute Genomics Platform"/>
            <consortium name="The Broad Institute Genome Sequencing Center for Infectious Disease"/>
            <person name="Wu L."/>
            <person name="Ma J."/>
        </authorList>
    </citation>
    <scope>NUCLEOTIDE SEQUENCE [LARGE SCALE GENOMIC DNA]</scope>
    <source>
        <strain evidence="2">CGMCC 1.14993</strain>
    </source>
</reference>
<dbReference type="EMBL" id="BMHB01000001">
    <property type="protein sequence ID" value="GGI14861.1"/>
    <property type="molecule type" value="Genomic_DNA"/>
</dbReference>
<protein>
    <submittedName>
        <fullName evidence="1">Uncharacterized protein</fullName>
    </submittedName>
</protein>
<proteinExistence type="predicted"/>
<dbReference type="AlphaFoldDB" id="A0A8J3AQJ9"/>
<dbReference type="Proteomes" id="UP000626244">
    <property type="component" value="Unassembled WGS sequence"/>
</dbReference>
<evidence type="ECO:0000313" key="1">
    <source>
        <dbReference type="EMBL" id="GGI14861.1"/>
    </source>
</evidence>
<dbReference type="RefSeq" id="WP_217348565.1">
    <property type="nucleotide sequence ID" value="NZ_NETJ01000003.1"/>
</dbReference>